<accession>A0AA42MXX1</accession>
<dbReference type="EMBL" id="JAOCBE010000005">
    <property type="protein sequence ID" value="MDH0971204.1"/>
    <property type="molecule type" value="Genomic_DNA"/>
</dbReference>
<gene>
    <name evidence="1" type="ORF">N5C10_18910</name>
</gene>
<sequence>GHKCGQIHQKGYLVLLKDSTYSLMGGTCGRTKFNADSKISKNISSFENERKRQEKLGRLYDFINNKERYQGIIHQLKIIVGDIAAFYQEIRILGLNLNILNSRYKASDRAVLIKTYKYDDKRNLRYQTTERIGYLQELNLFDGKDVGSYSVDVHKLVIGLKNACELDEQIKQNPKIRVDKRVNDLVRDLSHFESLRNELLERKASIERFKTSDLSLLCYLTPMIYAELSGDFPLGDSRQPTYKSLRPFDLVS</sequence>
<proteinExistence type="predicted"/>
<evidence type="ECO:0000313" key="2">
    <source>
        <dbReference type="Proteomes" id="UP001159915"/>
    </source>
</evidence>
<name>A0AA42MXX1_ACIJO</name>
<evidence type="ECO:0000313" key="1">
    <source>
        <dbReference type="EMBL" id="MDH0971204.1"/>
    </source>
</evidence>
<comment type="caution">
    <text evidence="1">The sequence shown here is derived from an EMBL/GenBank/DDBJ whole genome shotgun (WGS) entry which is preliminary data.</text>
</comment>
<dbReference type="AlphaFoldDB" id="A0AA42MXX1"/>
<dbReference type="RefSeq" id="WP_279671845.1">
    <property type="nucleotide sequence ID" value="NZ_JAOCBE010000005.1"/>
</dbReference>
<dbReference type="Proteomes" id="UP001159915">
    <property type="component" value="Unassembled WGS sequence"/>
</dbReference>
<reference evidence="1" key="1">
    <citation type="submission" date="2022-09" db="EMBL/GenBank/DDBJ databases">
        <title>Intensive care unit water sources are persistently colonized with multi-drug resistant bacteria and are the site of extensive horizontal gene transfer of antibiotic resistance genes.</title>
        <authorList>
            <person name="Diorio-Toth L."/>
        </authorList>
    </citation>
    <scope>NUCLEOTIDE SEQUENCE</scope>
    <source>
        <strain evidence="1">GD03920</strain>
    </source>
</reference>
<organism evidence="1 2">
    <name type="scientific">Acinetobacter johnsonii</name>
    <dbReference type="NCBI Taxonomy" id="40214"/>
    <lineage>
        <taxon>Bacteria</taxon>
        <taxon>Pseudomonadati</taxon>
        <taxon>Pseudomonadota</taxon>
        <taxon>Gammaproteobacteria</taxon>
        <taxon>Moraxellales</taxon>
        <taxon>Moraxellaceae</taxon>
        <taxon>Acinetobacter</taxon>
    </lineage>
</organism>
<protein>
    <submittedName>
        <fullName evidence="1">Uncharacterized protein</fullName>
    </submittedName>
</protein>
<feature type="non-terminal residue" evidence="1">
    <location>
        <position position="1"/>
    </location>
</feature>